<gene>
    <name evidence="5" type="ORF">GIS00_07860</name>
</gene>
<dbReference type="InterPro" id="IPR050109">
    <property type="entry name" value="HTH-type_TetR-like_transc_reg"/>
</dbReference>
<proteinExistence type="predicted"/>
<evidence type="ECO:0000259" key="4">
    <source>
        <dbReference type="PROSITE" id="PS50977"/>
    </source>
</evidence>
<dbReference type="InterPro" id="IPR041490">
    <property type="entry name" value="KstR2_TetR_C"/>
</dbReference>
<feature type="domain" description="HTH tetR-type" evidence="4">
    <location>
        <begin position="23"/>
        <end position="83"/>
    </location>
</feature>
<dbReference type="PROSITE" id="PS50977">
    <property type="entry name" value="HTH_TETR_2"/>
    <property type="match status" value="1"/>
</dbReference>
<dbReference type="AlphaFoldDB" id="A0A7K1FIA4"/>
<dbReference type="PANTHER" id="PTHR30055">
    <property type="entry name" value="HTH-TYPE TRANSCRIPTIONAL REGULATOR RUTR"/>
    <property type="match status" value="1"/>
</dbReference>
<evidence type="ECO:0000256" key="1">
    <source>
        <dbReference type="ARBA" id="ARBA00023125"/>
    </source>
</evidence>
<protein>
    <submittedName>
        <fullName evidence="5">TetR family transcriptional regulator</fullName>
    </submittedName>
</protein>
<feature type="compositionally biased region" description="Low complexity" evidence="3">
    <location>
        <begin position="267"/>
        <end position="281"/>
    </location>
</feature>
<evidence type="ECO:0000313" key="5">
    <source>
        <dbReference type="EMBL" id="MTD13855.1"/>
    </source>
</evidence>
<evidence type="ECO:0000313" key="6">
    <source>
        <dbReference type="Proteomes" id="UP000460221"/>
    </source>
</evidence>
<feature type="region of interest" description="Disordered" evidence="3">
    <location>
        <begin position="225"/>
        <end position="281"/>
    </location>
</feature>
<dbReference type="SUPFAM" id="SSF48498">
    <property type="entry name" value="Tetracyclin repressor-like, C-terminal domain"/>
    <property type="match status" value="1"/>
</dbReference>
<dbReference type="Gene3D" id="1.10.357.10">
    <property type="entry name" value="Tetracycline Repressor, domain 2"/>
    <property type="match status" value="1"/>
</dbReference>
<dbReference type="GO" id="GO:0003700">
    <property type="term" value="F:DNA-binding transcription factor activity"/>
    <property type="evidence" value="ECO:0007669"/>
    <property type="project" value="TreeGrafter"/>
</dbReference>
<dbReference type="InterPro" id="IPR009057">
    <property type="entry name" value="Homeodomain-like_sf"/>
</dbReference>
<organism evidence="5 6">
    <name type="scientific">Nakamurella alba</name>
    <dbReference type="NCBI Taxonomy" id="2665158"/>
    <lineage>
        <taxon>Bacteria</taxon>
        <taxon>Bacillati</taxon>
        <taxon>Actinomycetota</taxon>
        <taxon>Actinomycetes</taxon>
        <taxon>Nakamurellales</taxon>
        <taxon>Nakamurellaceae</taxon>
        <taxon>Nakamurella</taxon>
    </lineage>
</organism>
<keyword evidence="1 2" id="KW-0238">DNA-binding</keyword>
<feature type="DNA-binding region" description="H-T-H motif" evidence="2">
    <location>
        <begin position="46"/>
        <end position="65"/>
    </location>
</feature>
<dbReference type="PRINTS" id="PR00455">
    <property type="entry name" value="HTHTETR"/>
</dbReference>
<dbReference type="SUPFAM" id="SSF46689">
    <property type="entry name" value="Homeodomain-like"/>
    <property type="match status" value="1"/>
</dbReference>
<evidence type="ECO:0000256" key="3">
    <source>
        <dbReference type="SAM" id="MobiDB-lite"/>
    </source>
</evidence>
<comment type="caution">
    <text evidence="5">The sequence shown here is derived from an EMBL/GenBank/DDBJ whole genome shotgun (WGS) entry which is preliminary data.</text>
</comment>
<dbReference type="RefSeq" id="WP_154767611.1">
    <property type="nucleotide sequence ID" value="NZ_WLYK01000001.1"/>
</dbReference>
<keyword evidence="6" id="KW-1185">Reference proteome</keyword>
<dbReference type="InterPro" id="IPR001647">
    <property type="entry name" value="HTH_TetR"/>
</dbReference>
<dbReference type="Pfam" id="PF00440">
    <property type="entry name" value="TetR_N"/>
    <property type="match status" value="1"/>
</dbReference>
<dbReference type="EMBL" id="WLYK01000001">
    <property type="protein sequence ID" value="MTD13855.1"/>
    <property type="molecule type" value="Genomic_DNA"/>
</dbReference>
<dbReference type="InterPro" id="IPR036271">
    <property type="entry name" value="Tet_transcr_reg_TetR-rel_C_sf"/>
</dbReference>
<dbReference type="Proteomes" id="UP000460221">
    <property type="component" value="Unassembled WGS sequence"/>
</dbReference>
<dbReference type="Pfam" id="PF17932">
    <property type="entry name" value="TetR_C_24"/>
    <property type="match status" value="1"/>
</dbReference>
<reference evidence="5 6" key="1">
    <citation type="submission" date="2019-11" db="EMBL/GenBank/DDBJ databases">
        <authorList>
            <person name="Jiang L.-Q."/>
        </authorList>
    </citation>
    <scope>NUCLEOTIDE SEQUENCE [LARGE SCALE GENOMIC DNA]</scope>
    <source>
        <strain evidence="5 6">YIM 132087</strain>
    </source>
</reference>
<evidence type="ECO:0000256" key="2">
    <source>
        <dbReference type="PROSITE-ProRule" id="PRU00335"/>
    </source>
</evidence>
<name>A0A7K1FIA4_9ACTN</name>
<accession>A0A7K1FIA4</accession>
<sequence length="281" mass="29875">MGGIVQDNDGTAGDAAGWRDSITTPLSPILTAALEAFNENGYHGTSVRDIAGRVGVTVPVLYYYHDNKEGILTALLDAGISHVNLLAAQALEDAGTDPDARFLTLVECLVLYMSTTGRLAHLDAEVRSLGPENRTVYAAKRKQVEDMLRVAIEDGVQARLFDVVSPKQTARALLGMIQSVATWYRPEGRISPDRIAADYVEIAAHTVGASTGVIEQARARIRELEATPDTRTAPAAAAATPDAGVPAEPEESVVTPLPPSPRRRARAATVTGRSSARRSPA</sequence>
<dbReference type="GO" id="GO:0000976">
    <property type="term" value="F:transcription cis-regulatory region binding"/>
    <property type="evidence" value="ECO:0007669"/>
    <property type="project" value="TreeGrafter"/>
</dbReference>
<dbReference type="PANTHER" id="PTHR30055:SF237">
    <property type="entry name" value="TRANSCRIPTIONAL REPRESSOR MCE3R"/>
    <property type="match status" value="1"/>
</dbReference>
<feature type="compositionally biased region" description="Low complexity" evidence="3">
    <location>
        <begin position="227"/>
        <end position="247"/>
    </location>
</feature>